<keyword evidence="3" id="KW-0687">Ribonucleoprotein</keyword>
<dbReference type="InterPro" id="IPR011332">
    <property type="entry name" value="Ribosomal_zn-bd"/>
</dbReference>
<sequence>MAGAKKGARILVKLLSTAGTGFFYVTSKNVRTTPQKLAFVKFDPKVNRRVLFEETKLK</sequence>
<comment type="similarity">
    <text evidence="1">Belongs to the bacterial ribosomal protein bL33 family.</text>
</comment>
<dbReference type="FunFam" id="2.20.28.120:FF:000006">
    <property type="entry name" value="50S ribosomal protein L33"/>
    <property type="match status" value="1"/>
</dbReference>
<dbReference type="NCBIfam" id="NF001860">
    <property type="entry name" value="PRK00595.1"/>
    <property type="match status" value="1"/>
</dbReference>
<dbReference type="PANTHER" id="PTHR15238:SF1">
    <property type="entry name" value="LARGE RIBOSOMAL SUBUNIT PROTEIN BL33M"/>
    <property type="match status" value="1"/>
</dbReference>
<dbReference type="HAMAP" id="MF_00294">
    <property type="entry name" value="Ribosomal_bL33"/>
    <property type="match status" value="1"/>
</dbReference>
<dbReference type="Pfam" id="PF00471">
    <property type="entry name" value="Ribosomal_L33"/>
    <property type="match status" value="1"/>
</dbReference>
<protein>
    <recommendedName>
        <fullName evidence="4">Large ribosomal subunit protein bL33c</fullName>
    </recommendedName>
</protein>
<dbReference type="PROSITE" id="PS00582">
    <property type="entry name" value="RIBOSOMAL_L33"/>
    <property type="match status" value="1"/>
</dbReference>
<dbReference type="EMBL" id="GBEZ01007579">
    <property type="protein sequence ID" value="JAC77895.1"/>
    <property type="molecule type" value="Transcribed_RNA"/>
</dbReference>
<gene>
    <name evidence="5" type="primary">RPMG</name>
    <name evidence="5" type="ORF">TSPGSL018_16559</name>
</gene>
<dbReference type="GO" id="GO:0015934">
    <property type="term" value="C:large ribosomal subunit"/>
    <property type="evidence" value="ECO:0007669"/>
    <property type="project" value="TreeGrafter"/>
</dbReference>
<evidence type="ECO:0000256" key="2">
    <source>
        <dbReference type="ARBA" id="ARBA00022980"/>
    </source>
</evidence>
<keyword evidence="2 5" id="KW-0689">Ribosomal protein</keyword>
<dbReference type="SUPFAM" id="SSF57829">
    <property type="entry name" value="Zn-binding ribosomal proteins"/>
    <property type="match status" value="1"/>
</dbReference>
<dbReference type="InterPro" id="IPR018264">
    <property type="entry name" value="Ribosomal_bL33_CS"/>
</dbReference>
<dbReference type="GO" id="GO:0005737">
    <property type="term" value="C:cytoplasm"/>
    <property type="evidence" value="ECO:0007669"/>
    <property type="project" value="UniProtKB-ARBA"/>
</dbReference>
<accession>A0A061S4Q9</accession>
<evidence type="ECO:0000256" key="1">
    <source>
        <dbReference type="ARBA" id="ARBA00007596"/>
    </source>
</evidence>
<dbReference type="NCBIfam" id="TIGR01023">
    <property type="entry name" value="rpmG_bact"/>
    <property type="match status" value="1"/>
</dbReference>
<proteinExistence type="inferred from homology"/>
<evidence type="ECO:0000256" key="4">
    <source>
        <dbReference type="ARBA" id="ARBA00035276"/>
    </source>
</evidence>
<organism evidence="5">
    <name type="scientific">Tetraselmis sp. GSL018</name>
    <dbReference type="NCBI Taxonomy" id="582737"/>
    <lineage>
        <taxon>Eukaryota</taxon>
        <taxon>Viridiplantae</taxon>
        <taxon>Chlorophyta</taxon>
        <taxon>core chlorophytes</taxon>
        <taxon>Chlorodendrophyceae</taxon>
        <taxon>Chlorodendrales</taxon>
        <taxon>Chlorodendraceae</taxon>
        <taxon>Tetraselmis</taxon>
    </lineage>
</organism>
<name>A0A061S4Q9_9CHLO</name>
<reference evidence="5" key="1">
    <citation type="submission" date="2014-05" db="EMBL/GenBank/DDBJ databases">
        <title>The transcriptome of the halophilic microalga Tetraselmis sp. GSL018 isolated from the Great Salt Lake, Utah.</title>
        <authorList>
            <person name="Jinkerson R.E."/>
            <person name="D'Adamo S."/>
            <person name="Posewitz M.C."/>
        </authorList>
    </citation>
    <scope>NUCLEOTIDE SEQUENCE</scope>
    <source>
        <strain evidence="5">GSL018</strain>
    </source>
</reference>
<dbReference type="GO" id="GO:0003735">
    <property type="term" value="F:structural constituent of ribosome"/>
    <property type="evidence" value="ECO:0007669"/>
    <property type="project" value="InterPro"/>
</dbReference>
<dbReference type="GO" id="GO:0006412">
    <property type="term" value="P:translation"/>
    <property type="evidence" value="ECO:0007669"/>
    <property type="project" value="InterPro"/>
</dbReference>
<dbReference type="InterPro" id="IPR038584">
    <property type="entry name" value="Ribosomal_bL33_sf"/>
</dbReference>
<dbReference type="Gene3D" id="2.20.28.120">
    <property type="entry name" value="Ribosomal protein L33"/>
    <property type="match status" value="1"/>
</dbReference>
<evidence type="ECO:0000313" key="5">
    <source>
        <dbReference type="EMBL" id="JAC77895.1"/>
    </source>
</evidence>
<dbReference type="PANTHER" id="PTHR15238">
    <property type="entry name" value="54S RIBOSOMAL PROTEIN L39, MITOCHONDRIAL"/>
    <property type="match status" value="1"/>
</dbReference>
<dbReference type="InterPro" id="IPR001705">
    <property type="entry name" value="Ribosomal_bL33"/>
</dbReference>
<evidence type="ECO:0000256" key="3">
    <source>
        <dbReference type="ARBA" id="ARBA00023274"/>
    </source>
</evidence>
<dbReference type="AlphaFoldDB" id="A0A061S4Q9"/>